<dbReference type="OrthoDB" id="207084at2759"/>
<dbReference type="Gene3D" id="2.30.310.10">
    <property type="entry name" value="ibrinogen binding protein from staphylococcus aureus domain"/>
    <property type="match status" value="1"/>
</dbReference>
<keyword evidence="4 6" id="KW-0175">Coiled coil</keyword>
<evidence type="ECO:0000256" key="3">
    <source>
        <dbReference type="ARBA" id="ARBA00022490"/>
    </source>
</evidence>
<keyword evidence="3" id="KW-0963">Cytoplasm</keyword>
<dbReference type="InterPro" id="IPR051608">
    <property type="entry name" value="RQC_Subunit_NEMF"/>
</dbReference>
<dbReference type="GO" id="GO:0005737">
    <property type="term" value="C:cytoplasm"/>
    <property type="evidence" value="ECO:0007669"/>
    <property type="project" value="UniProtKB-SubCell"/>
</dbReference>
<dbReference type="PANTHER" id="PTHR15239">
    <property type="entry name" value="NUCLEAR EXPORT MEDIATOR FACTOR NEMF"/>
    <property type="match status" value="1"/>
</dbReference>
<dbReference type="GO" id="GO:1990112">
    <property type="term" value="C:RQC complex"/>
    <property type="evidence" value="ECO:0007669"/>
    <property type="project" value="TreeGrafter"/>
</dbReference>
<evidence type="ECO:0000259" key="8">
    <source>
        <dbReference type="Pfam" id="PF05670"/>
    </source>
</evidence>
<reference evidence="10" key="1">
    <citation type="submission" date="2021-06" db="EMBL/GenBank/DDBJ databases">
        <authorList>
            <person name="Kallberg Y."/>
            <person name="Tangrot J."/>
            <person name="Rosling A."/>
        </authorList>
    </citation>
    <scope>NUCLEOTIDE SEQUENCE</scope>
    <source>
        <strain evidence="10">MA453B</strain>
    </source>
</reference>
<dbReference type="InterPro" id="IPR008532">
    <property type="entry name" value="NFACT_RNA-bd"/>
</dbReference>
<evidence type="ECO:0000313" key="11">
    <source>
        <dbReference type="Proteomes" id="UP000789405"/>
    </source>
</evidence>
<dbReference type="Pfam" id="PF05833">
    <property type="entry name" value="NFACT_N"/>
    <property type="match status" value="1"/>
</dbReference>
<feature type="non-terminal residue" evidence="10">
    <location>
        <position position="1"/>
    </location>
</feature>
<dbReference type="GO" id="GO:0000049">
    <property type="term" value="F:tRNA binding"/>
    <property type="evidence" value="ECO:0007669"/>
    <property type="project" value="TreeGrafter"/>
</dbReference>
<protein>
    <recommendedName>
        <fullName evidence="5">Ribosome quality control complex subunit 2</fullName>
    </recommendedName>
</protein>
<feature type="compositionally biased region" description="Polar residues" evidence="7">
    <location>
        <begin position="815"/>
        <end position="851"/>
    </location>
</feature>
<dbReference type="Pfam" id="PF05670">
    <property type="entry name" value="NFACT-R_1"/>
    <property type="match status" value="1"/>
</dbReference>
<dbReference type="GO" id="GO:0043023">
    <property type="term" value="F:ribosomal large subunit binding"/>
    <property type="evidence" value="ECO:0007669"/>
    <property type="project" value="TreeGrafter"/>
</dbReference>
<dbReference type="Proteomes" id="UP000789405">
    <property type="component" value="Unassembled WGS sequence"/>
</dbReference>
<evidence type="ECO:0000256" key="1">
    <source>
        <dbReference type="ARBA" id="ARBA00004496"/>
    </source>
</evidence>
<feature type="region of interest" description="Disordered" evidence="7">
    <location>
        <begin position="711"/>
        <end position="857"/>
    </location>
</feature>
<gene>
    <name evidence="10" type="ORF">DERYTH_LOCUS15791</name>
</gene>
<feature type="compositionally biased region" description="Basic and acidic residues" evidence="7">
    <location>
        <begin position="662"/>
        <end position="687"/>
    </location>
</feature>
<dbReference type="PANTHER" id="PTHR15239:SF6">
    <property type="entry name" value="RIBOSOME QUALITY CONTROL COMPLEX SUBUNIT NEMF"/>
    <property type="match status" value="1"/>
</dbReference>
<sequence>IVGLRLQNVYDINPKTYLFKFSKPDKKEFLIIESGNRIHTTQFSRDKSISPSPFCIKIRKHIRTRRLTDIRQLGVDRIIDFEFGGIGEGTTYHIIAEFYASGNIIFTDHEYKILSLLRIVQPKENEKIAVGQIYNINAVSRVGDPVTKSRLQDALTTQTSKESLKKVLNAKLSYGQSLTEHAIRLANLDPNMKVGTVDKSEDSLHLSALESGFAEGYIIMLKHLQNDGEVEEDVTTYDEFHPFLFEQHKLKPYKEFDSFDSAVDEYYSSMESQKLLLKQRNQEKAALKKLEAIKKEQYSRVESLQSAQEINIRKARLIESNVDIVDQAIVVIRNAIASSMDWKDLENLVMEEKKQGNPIAAIIAGLKLETNHITLSLKEPEEIDEAFYDSSDEESEREQSHSQETIHDNVDVDIYLSAYANARKFYDIKKQSMIKQAKTLAVADKAFKSAEQKIKQDLKETKTTASINKIRKPFWFEKFLWFISSENYLVIAGRDMQQNELLVKRYLRKGDLYVHADLHGAASVIIKNPNDSQPVPPSTLFQAGIMSVCQSKAWEAKIVTSAYWIYADQVSKTAPTGEYLTTGSFMVRGKKNFLPPVQLVYGLGLFFKLDEQSIANHLHERRPLRAEEESLEGEKAEKENNGMKELHLDDNSADSEPEDAADVQKIRTESFKEDKSIESEDEGHYSEEETQELALNQQLDLSEKLQSAMKLDTSTWDKYNLDEYGDDKDAEDAEEDINQGSSDKSKKKYISTKERKMLKKQKQDAIGDKGSGIVVPSAPGLPGDLASQKGSNVSGKGKSNKPPQIKGKKGKKETQNQTMSKQVTSNLKENSTDINKSQNDTQENLTSQNQEVEFREPDENLASEIKNEDDEEIRQLLKEENITLLENDAMESLTVLDTLTGMPLPDDNLLFAVPVCAPYTALQKFKYKVKLTPGSMKKGKACKTATTFFLSDPAMTPREKELVKSIPEMEMISVILGKCKVSAPNIEQSKKAAKKRKETNKE</sequence>
<name>A0A9N9IJS8_9GLOM</name>
<organism evidence="10 11">
    <name type="scientific">Dentiscutata erythropus</name>
    <dbReference type="NCBI Taxonomy" id="1348616"/>
    <lineage>
        <taxon>Eukaryota</taxon>
        <taxon>Fungi</taxon>
        <taxon>Fungi incertae sedis</taxon>
        <taxon>Mucoromycota</taxon>
        <taxon>Glomeromycotina</taxon>
        <taxon>Glomeromycetes</taxon>
        <taxon>Diversisporales</taxon>
        <taxon>Gigasporaceae</taxon>
        <taxon>Dentiscutata</taxon>
    </lineage>
</organism>
<dbReference type="FunFam" id="2.30.310.10:FF:000003">
    <property type="entry name" value="Zinc knuckle domain containing protein"/>
    <property type="match status" value="1"/>
</dbReference>
<evidence type="ECO:0000313" key="10">
    <source>
        <dbReference type="EMBL" id="CAG8738571.1"/>
    </source>
</evidence>
<comment type="subcellular location">
    <subcellularLocation>
        <location evidence="1">Cytoplasm</location>
    </subcellularLocation>
</comment>
<dbReference type="EMBL" id="CAJVPY010013112">
    <property type="protein sequence ID" value="CAG8738571.1"/>
    <property type="molecule type" value="Genomic_DNA"/>
</dbReference>
<feature type="compositionally biased region" description="Acidic residues" evidence="7">
    <location>
        <begin position="723"/>
        <end position="737"/>
    </location>
</feature>
<evidence type="ECO:0000256" key="5">
    <source>
        <dbReference type="ARBA" id="ARBA00070414"/>
    </source>
</evidence>
<accession>A0A9N9IJS8</accession>
<dbReference type="Pfam" id="PF11923">
    <property type="entry name" value="NFACT-C"/>
    <property type="match status" value="1"/>
</dbReference>
<dbReference type="AlphaFoldDB" id="A0A9N9IJS8"/>
<evidence type="ECO:0000259" key="9">
    <source>
        <dbReference type="Pfam" id="PF11923"/>
    </source>
</evidence>
<evidence type="ECO:0000256" key="2">
    <source>
        <dbReference type="ARBA" id="ARBA00008318"/>
    </source>
</evidence>
<dbReference type="GO" id="GO:0072344">
    <property type="term" value="P:rescue of stalled ribosome"/>
    <property type="evidence" value="ECO:0007669"/>
    <property type="project" value="TreeGrafter"/>
</dbReference>
<feature type="compositionally biased region" description="Basic and acidic residues" evidence="7">
    <location>
        <begin position="620"/>
        <end position="650"/>
    </location>
</feature>
<evidence type="ECO:0000256" key="4">
    <source>
        <dbReference type="ARBA" id="ARBA00023054"/>
    </source>
</evidence>
<evidence type="ECO:0000256" key="6">
    <source>
        <dbReference type="SAM" id="Coils"/>
    </source>
</evidence>
<feature type="compositionally biased region" description="Basic and acidic residues" evidence="7">
    <location>
        <begin position="751"/>
        <end position="767"/>
    </location>
</feature>
<keyword evidence="11" id="KW-1185">Reference proteome</keyword>
<evidence type="ECO:0000256" key="7">
    <source>
        <dbReference type="SAM" id="MobiDB-lite"/>
    </source>
</evidence>
<feature type="coiled-coil region" evidence="6">
    <location>
        <begin position="276"/>
        <end position="307"/>
    </location>
</feature>
<proteinExistence type="inferred from homology"/>
<dbReference type="InterPro" id="IPR021846">
    <property type="entry name" value="NFACT-C"/>
</dbReference>
<dbReference type="GO" id="GO:1990116">
    <property type="term" value="P:ribosome-associated ubiquitin-dependent protein catabolic process"/>
    <property type="evidence" value="ECO:0007669"/>
    <property type="project" value="TreeGrafter"/>
</dbReference>
<feature type="non-terminal residue" evidence="10">
    <location>
        <position position="1002"/>
    </location>
</feature>
<feature type="compositionally biased region" description="Acidic residues" evidence="7">
    <location>
        <begin position="651"/>
        <end position="661"/>
    </location>
</feature>
<feature type="domain" description="NFACT RNA-binding" evidence="8">
    <location>
        <begin position="478"/>
        <end position="589"/>
    </location>
</feature>
<comment type="caution">
    <text evidence="10">The sequence shown here is derived from an EMBL/GenBank/DDBJ whole genome shotgun (WGS) entry which is preliminary data.</text>
</comment>
<comment type="similarity">
    <text evidence="2">Belongs to the NEMF family.</text>
</comment>
<feature type="domain" description="NFACT protein C-terminal" evidence="9">
    <location>
        <begin position="891"/>
        <end position="982"/>
    </location>
</feature>
<feature type="region of interest" description="Disordered" evidence="7">
    <location>
        <begin position="620"/>
        <end position="691"/>
    </location>
</feature>